<dbReference type="CDD" id="cd23507">
    <property type="entry name" value="hydrophobin_I"/>
    <property type="match status" value="1"/>
</dbReference>
<gene>
    <name evidence="1" type="ORF">HG542_04795</name>
</gene>
<dbReference type="InterPro" id="IPR001338">
    <property type="entry name" value="Class_I_Hydrophobin"/>
</dbReference>
<accession>A0A7Y7B0X9</accession>
<evidence type="ECO:0000313" key="2">
    <source>
        <dbReference type="Proteomes" id="UP000587462"/>
    </source>
</evidence>
<dbReference type="Proteomes" id="UP000587462">
    <property type="component" value="Unassembled WGS sequence"/>
</dbReference>
<sequence>MDANDPTARKVAGPAGADLSKAVGTVGLHCHPDDPVDPARNCSGKPLVRAHNNFNGLLATGCTPFRP</sequence>
<protein>
    <submittedName>
        <fullName evidence="1">Uncharacterized protein</fullName>
    </submittedName>
</protein>
<comment type="caution">
    <text evidence="1">The sequence shown here is derived from an EMBL/GenBank/DDBJ whole genome shotgun (WGS) entry which is preliminary data.</text>
</comment>
<reference evidence="1 2" key="1">
    <citation type="submission" date="2020-04" db="EMBL/GenBank/DDBJ databases">
        <title>Draft Genome Sequence of Streptomyces morookaense DSM 40503, an 8-azaguanine-producing strain.</title>
        <authorList>
            <person name="Qi J."/>
            <person name="Gao J.-M."/>
        </authorList>
    </citation>
    <scope>NUCLEOTIDE SEQUENCE [LARGE SCALE GENOMIC DNA]</scope>
    <source>
        <strain evidence="1 2">DSM 40503</strain>
    </source>
</reference>
<dbReference type="AlphaFoldDB" id="A0A7Y7B0X9"/>
<dbReference type="GO" id="GO:0005199">
    <property type="term" value="F:structural constituent of cell wall"/>
    <property type="evidence" value="ECO:0007669"/>
    <property type="project" value="InterPro"/>
</dbReference>
<dbReference type="EMBL" id="JABBXF010000008">
    <property type="protein sequence ID" value="NVK76972.1"/>
    <property type="molecule type" value="Genomic_DNA"/>
</dbReference>
<keyword evidence="2" id="KW-1185">Reference proteome</keyword>
<evidence type="ECO:0000313" key="1">
    <source>
        <dbReference type="EMBL" id="NVK76972.1"/>
    </source>
</evidence>
<organism evidence="1 2">
    <name type="scientific">Streptomyces morookaense</name>
    <name type="common">Streptoverticillium morookaense</name>
    <dbReference type="NCBI Taxonomy" id="1970"/>
    <lineage>
        <taxon>Bacteria</taxon>
        <taxon>Bacillati</taxon>
        <taxon>Actinomycetota</taxon>
        <taxon>Actinomycetes</taxon>
        <taxon>Kitasatosporales</taxon>
        <taxon>Streptomycetaceae</taxon>
        <taxon>Streptomyces</taxon>
    </lineage>
</organism>
<dbReference type="Pfam" id="PF01185">
    <property type="entry name" value="Hydrophobin"/>
    <property type="match status" value="1"/>
</dbReference>
<name>A0A7Y7B0X9_STRMO</name>
<proteinExistence type="predicted"/>